<sequence>MAEVMDSPLSALTPSKRNTRPAFSPCANTPRTPCSPAIKATTMENVTSPTPMKSPFYHDENIRHSIYDDSSAPLELGGVGGDRDGDIPLSMARQGPTSSPFQSTVCSNHTHVFQRAESGNFGMDETQEEKLDSRELMPDVEIERGNDSHADSELPIIKGEDRADDNNDMAQSVDNGNDEAHEMESDTSLLKAHGNRINYGEVSNITMQEKNNESMSTIYQGGSNGNDGMAGNDGGNEHYTSYDQDDTGLSSFSAIPNIDMTSFAQLRRDSPMKRMREGSVSPRKNVRAYRYPDDIPETPGTARQRGIFSEQDGDTQTPGRNFTRGDNHTRFAEFTDQIHSFSRASYASQGGYLSPSRRQSRFSPAKSAASGFRSPSKFALLDLDIPPAPTPRSIPSITPRELESLKSSFLSQISSLKATLSGRDAEVKCLKESVSDAERRVGEVSEELRNESARRETDQREWDRRGKEMETVLRGVRNEIVDGERERERLNRKIEEGEKCKEKLEGRIVELESQLSAARNAANTSPPTDADRKSAEETAREVQDAVEKVARELHTLYKGKHETKVAALKKSYEARWEKRVREAERKLSEALEENERLRSEKDSSISGGEGGFCGEATFIRETESLEAEKRVLEARVKGLEQEIISVKRDSEALRSELKQERAEKGDLVAAVDEWLAIQQYQHQQQQRHHEQQQQEQAEEDRMALEEHEEQQQQQQQQQQQPKRKLPEPPLSRQRSPSEDEPATTRFDIGDERPIQNPVNENYTAPGSSIGRIQAPSSSSALRPRATAVGPPNGPTPRVPRFGMPPPSHSRGNSGNGKSISSGLPTTSGVAPVAGPGRSGIMNSIERMGRGGGAV</sequence>
<name>A0A1B7NP30_9EURO</name>
<dbReference type="EMBL" id="LGUA01001438">
    <property type="protein sequence ID" value="OAX78571.1"/>
    <property type="molecule type" value="Genomic_DNA"/>
</dbReference>
<feature type="region of interest" description="Disordered" evidence="1">
    <location>
        <begin position="439"/>
        <end position="462"/>
    </location>
</feature>
<proteinExistence type="predicted"/>
<dbReference type="InterPro" id="IPR024312">
    <property type="entry name" value="TACC_fungi"/>
</dbReference>
<feature type="region of interest" description="Disordered" evidence="1">
    <location>
        <begin position="516"/>
        <end position="538"/>
    </location>
</feature>
<accession>A0A1B7NP30</accession>
<feature type="compositionally biased region" description="Basic and acidic residues" evidence="1">
    <location>
        <begin position="590"/>
        <end position="603"/>
    </location>
</feature>
<organism evidence="2 3">
    <name type="scientific">Emergomyces africanus</name>
    <dbReference type="NCBI Taxonomy" id="1955775"/>
    <lineage>
        <taxon>Eukaryota</taxon>
        <taxon>Fungi</taxon>
        <taxon>Dikarya</taxon>
        <taxon>Ascomycota</taxon>
        <taxon>Pezizomycotina</taxon>
        <taxon>Eurotiomycetes</taxon>
        <taxon>Eurotiomycetidae</taxon>
        <taxon>Onygenales</taxon>
        <taxon>Ajellomycetaceae</taxon>
        <taxon>Emergomyces</taxon>
    </lineage>
</organism>
<protein>
    <submittedName>
        <fullName evidence="2">Uncharacterized protein</fullName>
    </submittedName>
</protein>
<gene>
    <name evidence="2" type="ORF">ACJ72_07120</name>
</gene>
<feature type="region of interest" description="Disordered" evidence="1">
    <location>
        <begin position="680"/>
        <end position="854"/>
    </location>
</feature>
<evidence type="ECO:0000256" key="1">
    <source>
        <dbReference type="SAM" id="MobiDB-lite"/>
    </source>
</evidence>
<dbReference type="Proteomes" id="UP000091918">
    <property type="component" value="Unassembled WGS sequence"/>
</dbReference>
<keyword evidence="3" id="KW-1185">Reference proteome</keyword>
<feature type="region of interest" description="Disordered" evidence="1">
    <location>
        <begin position="219"/>
        <end position="245"/>
    </location>
</feature>
<dbReference type="Pfam" id="PF12709">
    <property type="entry name" value="Fungal_TACC"/>
    <property type="match status" value="1"/>
</dbReference>
<feature type="compositionally biased region" description="Low complexity" evidence="1">
    <location>
        <begin position="711"/>
        <end position="720"/>
    </location>
</feature>
<reference evidence="2 3" key="1">
    <citation type="submission" date="2015-07" db="EMBL/GenBank/DDBJ databases">
        <title>Emmonsia species relationships and genome sequence.</title>
        <authorList>
            <person name="Cuomo C.A."/>
            <person name="Schwartz I.S."/>
            <person name="Kenyon C."/>
            <person name="de Hoog G.S."/>
            <person name="Govender N.P."/>
            <person name="Botha A."/>
            <person name="Moreno L."/>
            <person name="de Vries M."/>
            <person name="Munoz J.F."/>
            <person name="Stielow J.B."/>
        </authorList>
    </citation>
    <scope>NUCLEOTIDE SEQUENCE [LARGE SCALE GENOMIC DNA]</scope>
    <source>
        <strain evidence="2 3">CBS 136260</strain>
    </source>
</reference>
<feature type="compositionally biased region" description="Polar residues" evidence="1">
    <location>
        <begin position="756"/>
        <end position="766"/>
    </location>
</feature>
<dbReference type="STRING" id="1658172.A0A1B7NP30"/>
<feature type="region of interest" description="Disordered" evidence="1">
    <location>
        <begin position="349"/>
        <end position="371"/>
    </location>
</feature>
<feature type="compositionally biased region" description="Pro residues" evidence="1">
    <location>
        <begin position="791"/>
        <end position="807"/>
    </location>
</feature>
<feature type="compositionally biased region" description="Low complexity" evidence="1">
    <location>
        <begin position="774"/>
        <end position="787"/>
    </location>
</feature>
<feature type="region of interest" description="Disordered" evidence="1">
    <location>
        <begin position="590"/>
        <end position="613"/>
    </location>
</feature>
<dbReference type="AlphaFoldDB" id="A0A1B7NP30"/>
<feature type="compositionally biased region" description="Polar residues" evidence="1">
    <location>
        <begin position="516"/>
        <end position="527"/>
    </location>
</feature>
<dbReference type="OrthoDB" id="5367584at2759"/>
<feature type="region of interest" description="Disordered" evidence="1">
    <location>
        <begin position="1"/>
        <end position="37"/>
    </location>
</feature>
<feature type="region of interest" description="Disordered" evidence="1">
    <location>
        <begin position="158"/>
        <end position="181"/>
    </location>
</feature>
<comment type="caution">
    <text evidence="2">The sequence shown here is derived from an EMBL/GenBank/DDBJ whole genome shotgun (WGS) entry which is preliminary data.</text>
</comment>
<evidence type="ECO:0000313" key="3">
    <source>
        <dbReference type="Proteomes" id="UP000091918"/>
    </source>
</evidence>
<feature type="compositionally biased region" description="Low complexity" evidence="1">
    <location>
        <begin position="809"/>
        <end position="822"/>
    </location>
</feature>
<evidence type="ECO:0000313" key="2">
    <source>
        <dbReference type="EMBL" id="OAX78571.1"/>
    </source>
</evidence>
<feature type="compositionally biased region" description="Basic and acidic residues" evidence="1">
    <location>
        <begin position="529"/>
        <end position="538"/>
    </location>
</feature>